<name>A0AAQ3K4E5_9LILI</name>
<accession>A0AAQ3K4E5</accession>
<proteinExistence type="predicted"/>
<organism evidence="1 2">
    <name type="scientific">Canna indica</name>
    <name type="common">Indian-shot</name>
    <dbReference type="NCBI Taxonomy" id="4628"/>
    <lineage>
        <taxon>Eukaryota</taxon>
        <taxon>Viridiplantae</taxon>
        <taxon>Streptophyta</taxon>
        <taxon>Embryophyta</taxon>
        <taxon>Tracheophyta</taxon>
        <taxon>Spermatophyta</taxon>
        <taxon>Magnoliopsida</taxon>
        <taxon>Liliopsida</taxon>
        <taxon>Zingiberales</taxon>
        <taxon>Cannaceae</taxon>
        <taxon>Canna</taxon>
    </lineage>
</organism>
<evidence type="ECO:0000313" key="1">
    <source>
        <dbReference type="EMBL" id="WOL01818.1"/>
    </source>
</evidence>
<dbReference type="Proteomes" id="UP001327560">
    <property type="component" value="Chromosome 3"/>
</dbReference>
<gene>
    <name evidence="1" type="ORF">Cni_G10535</name>
</gene>
<dbReference type="AlphaFoldDB" id="A0AAQ3K4E5"/>
<dbReference type="EMBL" id="CP136892">
    <property type="protein sequence ID" value="WOL01818.1"/>
    <property type="molecule type" value="Genomic_DNA"/>
</dbReference>
<keyword evidence="2" id="KW-1185">Reference proteome</keyword>
<evidence type="ECO:0000313" key="2">
    <source>
        <dbReference type="Proteomes" id="UP001327560"/>
    </source>
</evidence>
<sequence>MSSFFISDAICDRINKLCTSYWWSSTTGFRWRIGSSTIQPVLGTPWLPCPPLFAINGPQQAPYRQLLVSEFFNRDTYMWNVPLIRNTFPSSLADIILSIELTHGEDKPYWH</sequence>
<reference evidence="1 2" key="1">
    <citation type="submission" date="2023-10" db="EMBL/GenBank/DDBJ databases">
        <title>Chromosome-scale genome assembly provides insights into flower coloration mechanisms of Canna indica.</title>
        <authorList>
            <person name="Li C."/>
        </authorList>
    </citation>
    <scope>NUCLEOTIDE SEQUENCE [LARGE SCALE GENOMIC DNA]</scope>
    <source>
        <tissue evidence="1">Flower</tissue>
    </source>
</reference>
<protein>
    <submittedName>
        <fullName evidence="1">Uncharacterized protein</fullName>
    </submittedName>
</protein>